<dbReference type="EMBL" id="LCCA01000047">
    <property type="protein sequence ID" value="KKS20662.1"/>
    <property type="molecule type" value="Genomic_DNA"/>
</dbReference>
<comment type="caution">
    <text evidence="1">The sequence shown here is derived from an EMBL/GenBank/DDBJ whole genome shotgun (WGS) entry which is preliminary data.</text>
</comment>
<sequence length="130" mass="14736">MPGKKQNEVSADLLNALELFEVSQKLKRQDRRDKMFLLAVKRMLEEVGAFEPHAGELIKILGGQRGDATPGSLGLFLLTLLRDYPKHLKSSKRGLMLLLTKLIKFGTGKQYNFPYLNPFRTTAEGFLFPQ</sequence>
<dbReference type="Proteomes" id="UP000034920">
    <property type="component" value="Unassembled WGS sequence"/>
</dbReference>
<evidence type="ECO:0000313" key="2">
    <source>
        <dbReference type="Proteomes" id="UP000034920"/>
    </source>
</evidence>
<accession>A0A0G0X8E7</accession>
<name>A0A0G0X8E7_UNCKA</name>
<gene>
    <name evidence="1" type="ORF">UU80_C0047G0008</name>
</gene>
<reference evidence="1 2" key="1">
    <citation type="journal article" date="2015" name="Nature">
        <title>rRNA introns, odd ribosomes, and small enigmatic genomes across a large radiation of phyla.</title>
        <authorList>
            <person name="Brown C.T."/>
            <person name="Hug L.A."/>
            <person name="Thomas B.C."/>
            <person name="Sharon I."/>
            <person name="Castelle C.J."/>
            <person name="Singh A."/>
            <person name="Wilkins M.J."/>
            <person name="Williams K.H."/>
            <person name="Banfield J.F."/>
        </authorList>
    </citation>
    <scope>NUCLEOTIDE SEQUENCE [LARGE SCALE GENOMIC DNA]</scope>
</reference>
<evidence type="ECO:0000313" key="1">
    <source>
        <dbReference type="EMBL" id="KKS20662.1"/>
    </source>
</evidence>
<protein>
    <submittedName>
        <fullName evidence="1">Uncharacterized protein</fullName>
    </submittedName>
</protein>
<dbReference type="STRING" id="1619103.UU80_C0047G0008"/>
<proteinExistence type="predicted"/>
<dbReference type="AlphaFoldDB" id="A0A0G0X8E7"/>
<organism evidence="1 2">
    <name type="scientific">candidate division WWE3 bacterium GW2011_GWA1_41_8</name>
    <dbReference type="NCBI Taxonomy" id="1619103"/>
    <lineage>
        <taxon>Bacteria</taxon>
        <taxon>Katanobacteria</taxon>
    </lineage>
</organism>